<sequence>MFCLVYTCQEISFVFNILYNMAFTHKNPSRLTFLLPSFPFPDDLCSGTIIAHCTHSNLKLLGLSDPPASASQVAGTTDMRHHAQLIFSI</sequence>
<dbReference type="AlphaFoldDB" id="A0A8C8Z2U2"/>
<dbReference type="Ensembl" id="ENSPSMT00000009355.1">
    <property type="protein sequence ID" value="ENSPSMP00000007933.1"/>
    <property type="gene ID" value="ENSPSMG00000005891.1"/>
</dbReference>
<dbReference type="PANTHER" id="PTHR12138:SF162">
    <property type="entry name" value="CHROMOSOME UNDETERMINED SCAFFOLD_275, WHOLE GENOME SHOTGUN SEQUENCE"/>
    <property type="match status" value="1"/>
</dbReference>
<proteinExistence type="predicted"/>
<reference evidence="1" key="2">
    <citation type="submission" date="2025-09" db="UniProtKB">
        <authorList>
            <consortium name="Ensembl"/>
        </authorList>
    </citation>
    <scope>IDENTIFICATION</scope>
</reference>
<dbReference type="PRINTS" id="PR02045">
    <property type="entry name" value="F138DOMAIN"/>
</dbReference>
<dbReference type="Proteomes" id="UP000694414">
    <property type="component" value="Unplaced"/>
</dbReference>
<name>A0A8C8Z2U2_PROSS</name>
<keyword evidence="2" id="KW-1185">Reference proteome</keyword>
<dbReference type="PANTHER" id="PTHR12138">
    <property type="entry name" value="PRIMATE-EXPANDED PROTEIN FAMILY"/>
    <property type="match status" value="1"/>
</dbReference>
<protein>
    <submittedName>
        <fullName evidence="1">Uncharacterized protein</fullName>
    </submittedName>
</protein>
<evidence type="ECO:0000313" key="2">
    <source>
        <dbReference type="Proteomes" id="UP000694414"/>
    </source>
</evidence>
<dbReference type="GeneTree" id="ENSGT00960000189641"/>
<accession>A0A8C8Z2U2</accession>
<evidence type="ECO:0000313" key="1">
    <source>
        <dbReference type="Ensembl" id="ENSPSMP00000007933.1"/>
    </source>
</evidence>
<reference evidence="1" key="1">
    <citation type="submission" date="2025-08" db="UniProtKB">
        <authorList>
            <consortium name="Ensembl"/>
        </authorList>
    </citation>
    <scope>IDENTIFICATION</scope>
</reference>
<organism evidence="1 2">
    <name type="scientific">Prolemur simus</name>
    <name type="common">Greater bamboo lemur</name>
    <name type="synonym">Hapalemur simus</name>
    <dbReference type="NCBI Taxonomy" id="1328070"/>
    <lineage>
        <taxon>Eukaryota</taxon>
        <taxon>Metazoa</taxon>
        <taxon>Chordata</taxon>
        <taxon>Craniata</taxon>
        <taxon>Vertebrata</taxon>
        <taxon>Euteleostomi</taxon>
        <taxon>Mammalia</taxon>
        <taxon>Eutheria</taxon>
        <taxon>Euarchontoglires</taxon>
        <taxon>Primates</taxon>
        <taxon>Strepsirrhini</taxon>
        <taxon>Lemuriformes</taxon>
        <taxon>Lemuridae</taxon>
        <taxon>Prolemur</taxon>
    </lineage>
</organism>